<sequence>MAQNETFTARDFAFTPNHDETARQNFIGGFKKFINFDVEAALDRRFDATLAPAYEAEHGAPPATRKEAVAAVENDPLFQTWSALTFHSQNLMWDAVQDTTDRIIDDRIETYRALRDARPAGGSVTLRDDLVVRAPVSTTEIHRQPGGYWRERRADDIEQGLNYTGTVELYRSAKGMSARGSLEKDTLGQFVAEVAQRRAPDLVPARVLDMGCGTGEQTHAYKKLWPEAEVTGLECARPLVRFAHGTAEANGLAIDFVEANAADTGLPDESVDFITSIIMFHETTAAQTQEILKECWRLLKPGGLVLHLDVPYHAHRIPLIKQATNDWQVRHNGEPFWTGFVELDMMAELTRAGFDPDHAFADYESAGAATYFFFGGRKP</sequence>
<dbReference type="SUPFAM" id="SSF53335">
    <property type="entry name" value="S-adenosyl-L-methionine-dependent methyltransferases"/>
    <property type="match status" value="1"/>
</dbReference>
<feature type="domain" description="Methyltransferase" evidence="1">
    <location>
        <begin position="207"/>
        <end position="303"/>
    </location>
</feature>
<keyword evidence="2" id="KW-0808">Transferase</keyword>
<evidence type="ECO:0000259" key="1">
    <source>
        <dbReference type="Pfam" id="PF13649"/>
    </source>
</evidence>
<dbReference type="Proteomes" id="UP001162802">
    <property type="component" value="Unassembled WGS sequence"/>
</dbReference>
<dbReference type="InterPro" id="IPR050508">
    <property type="entry name" value="Methyltransf_Superfamily"/>
</dbReference>
<evidence type="ECO:0000313" key="2">
    <source>
        <dbReference type="EMBL" id="MCJ1960913.1"/>
    </source>
</evidence>
<dbReference type="Pfam" id="PF13649">
    <property type="entry name" value="Methyltransf_25"/>
    <property type="match status" value="1"/>
</dbReference>
<dbReference type="EMBL" id="JALHAT010000012">
    <property type="protein sequence ID" value="MCJ1960913.1"/>
    <property type="molecule type" value="Genomic_DNA"/>
</dbReference>
<accession>A0ABT0ACI5</accession>
<reference evidence="2" key="1">
    <citation type="submission" date="2022-03" db="EMBL/GenBank/DDBJ databases">
        <title>Identification of a novel bacterium isolated from mangrove sediments.</title>
        <authorList>
            <person name="Pan X."/>
        </authorList>
    </citation>
    <scope>NUCLEOTIDE SEQUENCE</scope>
    <source>
        <strain evidence="2">B2637</strain>
    </source>
</reference>
<comment type="caution">
    <text evidence="2">The sequence shown here is derived from an EMBL/GenBank/DDBJ whole genome shotgun (WGS) entry which is preliminary data.</text>
</comment>
<dbReference type="PANTHER" id="PTHR42912">
    <property type="entry name" value="METHYLTRANSFERASE"/>
    <property type="match status" value="1"/>
</dbReference>
<dbReference type="InterPro" id="IPR029063">
    <property type="entry name" value="SAM-dependent_MTases_sf"/>
</dbReference>
<proteinExistence type="predicted"/>
<dbReference type="InterPro" id="IPR041698">
    <property type="entry name" value="Methyltransf_25"/>
</dbReference>
<dbReference type="CDD" id="cd02440">
    <property type="entry name" value="AdoMet_MTases"/>
    <property type="match status" value="1"/>
</dbReference>
<dbReference type="RefSeq" id="WP_243799478.1">
    <property type="nucleotide sequence ID" value="NZ_JALHAT010000012.1"/>
</dbReference>
<dbReference type="GO" id="GO:0008168">
    <property type="term" value="F:methyltransferase activity"/>
    <property type="evidence" value="ECO:0007669"/>
    <property type="project" value="UniProtKB-KW"/>
</dbReference>
<keyword evidence="3" id="KW-1185">Reference proteome</keyword>
<dbReference type="GO" id="GO:0032259">
    <property type="term" value="P:methylation"/>
    <property type="evidence" value="ECO:0007669"/>
    <property type="project" value="UniProtKB-KW"/>
</dbReference>
<evidence type="ECO:0000313" key="3">
    <source>
        <dbReference type="Proteomes" id="UP001162802"/>
    </source>
</evidence>
<name>A0ABT0ACI5_9SPHN</name>
<organism evidence="2 3">
    <name type="scientific">Novosphingobium mangrovi</name>
    <name type="common">ex Hu et al. 2023</name>
    <dbReference type="NCBI Taxonomy" id="2930094"/>
    <lineage>
        <taxon>Bacteria</taxon>
        <taxon>Pseudomonadati</taxon>
        <taxon>Pseudomonadota</taxon>
        <taxon>Alphaproteobacteria</taxon>
        <taxon>Sphingomonadales</taxon>
        <taxon>Sphingomonadaceae</taxon>
        <taxon>Novosphingobium</taxon>
    </lineage>
</organism>
<gene>
    <name evidence="2" type="ORF">MTR65_09500</name>
</gene>
<dbReference type="Gene3D" id="3.40.50.150">
    <property type="entry name" value="Vaccinia Virus protein VP39"/>
    <property type="match status" value="1"/>
</dbReference>
<keyword evidence="2" id="KW-0489">Methyltransferase</keyword>
<protein>
    <submittedName>
        <fullName evidence="2">Class I SAM-dependent methyltransferase</fullName>
    </submittedName>
</protein>